<evidence type="ECO:0000313" key="8">
    <source>
        <dbReference type="Proteomes" id="UP000541558"/>
    </source>
</evidence>
<comment type="similarity">
    <text evidence="1 6">Belongs to the peptidase S10 family.</text>
</comment>
<dbReference type="EC" id="3.4.16.-" evidence="6"/>
<name>A0A8H5C8W4_9AGAR</name>
<dbReference type="InterPro" id="IPR033124">
    <property type="entry name" value="Ser_caboxypep_his_AS"/>
</dbReference>
<keyword evidence="2 6" id="KW-0121">Carboxypeptidase</keyword>
<organism evidence="7 8">
    <name type="scientific">Ephemerocybe angulata</name>
    <dbReference type="NCBI Taxonomy" id="980116"/>
    <lineage>
        <taxon>Eukaryota</taxon>
        <taxon>Fungi</taxon>
        <taxon>Dikarya</taxon>
        <taxon>Basidiomycota</taxon>
        <taxon>Agaricomycotina</taxon>
        <taxon>Agaricomycetes</taxon>
        <taxon>Agaricomycetidae</taxon>
        <taxon>Agaricales</taxon>
        <taxon>Agaricineae</taxon>
        <taxon>Psathyrellaceae</taxon>
        <taxon>Ephemerocybe</taxon>
    </lineage>
</organism>
<dbReference type="Pfam" id="PF00450">
    <property type="entry name" value="Peptidase_S10"/>
    <property type="match status" value="2"/>
</dbReference>
<keyword evidence="5" id="KW-0325">Glycoprotein</keyword>
<dbReference type="Gene3D" id="3.40.50.1820">
    <property type="entry name" value="alpha/beta hydrolase"/>
    <property type="match status" value="2"/>
</dbReference>
<dbReference type="PRINTS" id="PR00724">
    <property type="entry name" value="CRBOXYPTASEC"/>
</dbReference>
<dbReference type="InterPro" id="IPR029058">
    <property type="entry name" value="AB_hydrolase_fold"/>
</dbReference>
<dbReference type="GO" id="GO:0006508">
    <property type="term" value="P:proteolysis"/>
    <property type="evidence" value="ECO:0007669"/>
    <property type="project" value="UniProtKB-KW"/>
</dbReference>
<dbReference type="PROSITE" id="PS00131">
    <property type="entry name" value="CARBOXYPEPT_SER_SER"/>
    <property type="match status" value="2"/>
</dbReference>
<dbReference type="InterPro" id="IPR001563">
    <property type="entry name" value="Peptidase_S10"/>
</dbReference>
<proteinExistence type="inferred from homology"/>
<dbReference type="Proteomes" id="UP000541558">
    <property type="component" value="Unassembled WGS sequence"/>
</dbReference>
<evidence type="ECO:0000256" key="1">
    <source>
        <dbReference type="ARBA" id="ARBA00009431"/>
    </source>
</evidence>
<gene>
    <name evidence="7" type="ORF">D9611_002991</name>
</gene>
<evidence type="ECO:0000256" key="4">
    <source>
        <dbReference type="ARBA" id="ARBA00022801"/>
    </source>
</evidence>
<dbReference type="SUPFAM" id="SSF53474">
    <property type="entry name" value="alpha/beta-Hydrolases"/>
    <property type="match status" value="2"/>
</dbReference>
<keyword evidence="8" id="KW-1185">Reference proteome</keyword>
<comment type="caution">
    <text evidence="7">The sequence shown here is derived from an EMBL/GenBank/DDBJ whole genome shotgun (WGS) entry which is preliminary data.</text>
</comment>
<accession>A0A8H5C8W4</accession>
<protein>
    <recommendedName>
        <fullName evidence="6">Carboxypeptidase</fullName>
        <ecNumber evidence="6">3.4.16.-</ecNumber>
    </recommendedName>
</protein>
<dbReference type="InterPro" id="IPR018202">
    <property type="entry name" value="Ser_caboxypep_ser_AS"/>
</dbReference>
<evidence type="ECO:0000256" key="6">
    <source>
        <dbReference type="RuleBase" id="RU361156"/>
    </source>
</evidence>
<evidence type="ECO:0000256" key="2">
    <source>
        <dbReference type="ARBA" id="ARBA00022645"/>
    </source>
</evidence>
<evidence type="ECO:0000256" key="5">
    <source>
        <dbReference type="ARBA" id="ARBA00023180"/>
    </source>
</evidence>
<keyword evidence="4 6" id="KW-0378">Hydrolase</keyword>
<sequence>MLPTVFKFCVAGALVQSLLTAGVAGAGFLSKNQLRAKQVEAAERYHQARAPSAVQGNTLAVRPQLTFANPKAAELISATLYVPEFLVDGAKIPDVDFDVGPSYAGLLPISGNANETRKLWFWFFPPGPQGSTDDLIFWTNGGPGCSSLEGLFQENGPVTWSWGQAKPTKNEWSWTNLSSVIWVEQPVGTGYSQGVPNIKDEHDLAEQLVGFLQQFLNVFSELKGKKFYLSGESYAGQYIPYIADYIYGNPKSLDLKLQGIWMGDPLFADWVVQQQIPAADYLHKFENVFALNQTTVKKIDATAKKCGYAGYMDKYVTYPPKGPLPLPNHTVNVTAECDVWTAIFDAALVINPAFNVYRIFDTYPILWDVLGFPGSFPQEQSPIYFDRPEVKRALHAPENFTWEECSSDDVFPNGDASPPSVHKILPGVIAKSNRSVIIHGLADFILIADGSRIAIQNMTWNGKQGFQKPIPTDSFLVDGIGAMGSAHTERGLTYIEVVLSGHMIPQFSPVPLIVSTMLRTIFKVWAASALLYSFLDVGAAGAGLMRKSELRAKQLKAAERYQQARAPNDFQGRTLTVRPQLTFANPKAAEFLVDGTKLPEVDFDVGPSYAGLLPISGNANETRKLWFWFFPPGPQGSLDDLIFWTNGGPGCSSLDGLFQENGPVTWSWGQAKPTKNEWSWTNLSSVIWVEQPVGTGYTQGVPNIKDEHDLAEQLVGFLQQFLNVFSELKGKKFYLSGESYAGQYVPYIANYIYANPQSLDLKLKGIWLGDPLFADFVVHQEIPAADYLHKFENVFALNKTTVQWVDATAKKCGYTGYMEKYATYPPKGPLPLPNNTLDVTVECDVWGAIFEAALLINPAFNVYRIFDTYPVFWSVLGFPTMANSGTFPEEDGPVYFDRPEVKRLLHVPENVTWAICSDSPVFPEGDPSPPSVHKILPGVIAKSERSVLVQGMADFLLIADGTRIAIQNMTWNGKQGFQKPIARDSFIVNGVGAMDSAHTERGFTYIEVVLAGHMIPQFSPVAAFQSMQYLMGFRESP</sequence>
<dbReference type="PANTHER" id="PTHR11802:SF479">
    <property type="entry name" value="CARBOXYPEPTIDASE"/>
    <property type="match status" value="1"/>
</dbReference>
<evidence type="ECO:0000256" key="3">
    <source>
        <dbReference type="ARBA" id="ARBA00022670"/>
    </source>
</evidence>
<dbReference type="PANTHER" id="PTHR11802">
    <property type="entry name" value="SERINE PROTEASE FAMILY S10 SERINE CARBOXYPEPTIDASE"/>
    <property type="match status" value="1"/>
</dbReference>
<dbReference type="EMBL" id="JAACJK010000057">
    <property type="protein sequence ID" value="KAF5337265.1"/>
    <property type="molecule type" value="Genomic_DNA"/>
</dbReference>
<evidence type="ECO:0000313" key="7">
    <source>
        <dbReference type="EMBL" id="KAF5337265.1"/>
    </source>
</evidence>
<dbReference type="PROSITE" id="PS00560">
    <property type="entry name" value="CARBOXYPEPT_SER_HIS"/>
    <property type="match status" value="2"/>
</dbReference>
<dbReference type="GO" id="GO:0004185">
    <property type="term" value="F:serine-type carboxypeptidase activity"/>
    <property type="evidence" value="ECO:0007669"/>
    <property type="project" value="UniProtKB-UniRule"/>
</dbReference>
<reference evidence="7 8" key="1">
    <citation type="journal article" date="2020" name="ISME J.">
        <title>Uncovering the hidden diversity of litter-decomposition mechanisms in mushroom-forming fungi.</title>
        <authorList>
            <person name="Floudas D."/>
            <person name="Bentzer J."/>
            <person name="Ahren D."/>
            <person name="Johansson T."/>
            <person name="Persson P."/>
            <person name="Tunlid A."/>
        </authorList>
    </citation>
    <scope>NUCLEOTIDE SEQUENCE [LARGE SCALE GENOMIC DNA]</scope>
    <source>
        <strain evidence="7 8">CBS 175.51</strain>
    </source>
</reference>
<dbReference type="AlphaFoldDB" id="A0A8H5C8W4"/>
<keyword evidence="3 6" id="KW-0645">Protease</keyword>
<dbReference type="OrthoDB" id="443318at2759"/>